<reference evidence="2" key="1">
    <citation type="submission" date="2019-08" db="EMBL/GenBank/DDBJ databases">
        <authorList>
            <person name="Kucharzyk K."/>
            <person name="Murdoch R.W."/>
            <person name="Higgins S."/>
            <person name="Loffler F."/>
        </authorList>
    </citation>
    <scope>NUCLEOTIDE SEQUENCE</scope>
</reference>
<dbReference type="EC" id="2.2.1.1" evidence="2"/>
<dbReference type="SUPFAM" id="SSF52518">
    <property type="entry name" value="Thiamin diphosphate-binding fold (THDP-binding)"/>
    <property type="match status" value="1"/>
</dbReference>
<accession>A0A645CHK6</accession>
<dbReference type="Gene3D" id="3.40.50.970">
    <property type="match status" value="1"/>
</dbReference>
<protein>
    <submittedName>
        <fullName evidence="2">Transketolase</fullName>
        <ecNumber evidence="2">2.2.1.1</ecNumber>
    </submittedName>
</protein>
<dbReference type="InterPro" id="IPR005474">
    <property type="entry name" value="Transketolase_N"/>
</dbReference>
<proteinExistence type="predicted"/>
<sequence>MFELIDAKAINTLRTLSVDAIEAANSGEPGLPIGAALMAYVLGSKFSRINPLTSRHWTTRDRFVLSTRHGSAMLYSLLQLSSYQVSIEDLN</sequence>
<evidence type="ECO:0000259" key="1">
    <source>
        <dbReference type="Pfam" id="PF00456"/>
    </source>
</evidence>
<dbReference type="PANTHER" id="PTHR43522:SF2">
    <property type="entry name" value="TRANSKETOLASE 1-RELATED"/>
    <property type="match status" value="1"/>
</dbReference>
<comment type="caution">
    <text evidence="2">The sequence shown here is derived from an EMBL/GenBank/DDBJ whole genome shotgun (WGS) entry which is preliminary data.</text>
</comment>
<keyword evidence="2" id="KW-0808">Transferase</keyword>
<evidence type="ECO:0000313" key="2">
    <source>
        <dbReference type="EMBL" id="MPM76411.1"/>
    </source>
</evidence>
<dbReference type="InterPro" id="IPR033247">
    <property type="entry name" value="Transketolase_fam"/>
</dbReference>
<name>A0A645CHK6_9ZZZZ</name>
<gene>
    <name evidence="2" type="primary">tkt_26</name>
    <name evidence="2" type="ORF">SDC9_123409</name>
</gene>
<dbReference type="GO" id="GO:0006098">
    <property type="term" value="P:pentose-phosphate shunt"/>
    <property type="evidence" value="ECO:0007669"/>
    <property type="project" value="TreeGrafter"/>
</dbReference>
<feature type="domain" description="Transketolase N-terminal" evidence="1">
    <location>
        <begin position="6"/>
        <end position="90"/>
    </location>
</feature>
<dbReference type="PANTHER" id="PTHR43522">
    <property type="entry name" value="TRANSKETOLASE"/>
    <property type="match status" value="1"/>
</dbReference>
<dbReference type="GO" id="GO:0004802">
    <property type="term" value="F:transketolase activity"/>
    <property type="evidence" value="ECO:0007669"/>
    <property type="project" value="UniProtKB-EC"/>
</dbReference>
<dbReference type="Pfam" id="PF00456">
    <property type="entry name" value="Transketolase_N"/>
    <property type="match status" value="1"/>
</dbReference>
<dbReference type="AlphaFoldDB" id="A0A645CHK6"/>
<organism evidence="2">
    <name type="scientific">bioreactor metagenome</name>
    <dbReference type="NCBI Taxonomy" id="1076179"/>
    <lineage>
        <taxon>unclassified sequences</taxon>
        <taxon>metagenomes</taxon>
        <taxon>ecological metagenomes</taxon>
    </lineage>
</organism>
<dbReference type="InterPro" id="IPR029061">
    <property type="entry name" value="THDP-binding"/>
</dbReference>
<dbReference type="EMBL" id="VSSQ01027264">
    <property type="protein sequence ID" value="MPM76411.1"/>
    <property type="molecule type" value="Genomic_DNA"/>
</dbReference>
<dbReference type="GO" id="GO:0005829">
    <property type="term" value="C:cytosol"/>
    <property type="evidence" value="ECO:0007669"/>
    <property type="project" value="TreeGrafter"/>
</dbReference>